<dbReference type="GO" id="GO:0005634">
    <property type="term" value="C:nucleus"/>
    <property type="evidence" value="ECO:0007669"/>
    <property type="project" value="UniProtKB-SubCell"/>
</dbReference>
<accession>A0A7I4EIP9</accession>
<dbReference type="PANTHER" id="PTHR14281:SF0">
    <property type="entry name" value="KINETOCHORE PROTEIN SPC25"/>
    <property type="match status" value="1"/>
</dbReference>
<evidence type="ECO:0000256" key="7">
    <source>
        <dbReference type="ARBA" id="ARBA00023306"/>
    </source>
</evidence>
<evidence type="ECO:0000256" key="4">
    <source>
        <dbReference type="ARBA" id="ARBA00022618"/>
    </source>
</evidence>
<evidence type="ECO:0000313" key="11">
    <source>
        <dbReference type="EnsemblPlants" id="Pp3c8_1270V3.4"/>
    </source>
</evidence>
<dbReference type="InParanoid" id="A0A7I4EIP9"/>
<evidence type="ECO:0000256" key="9">
    <source>
        <dbReference type="RuleBase" id="RU367150"/>
    </source>
</evidence>
<keyword evidence="3 9" id="KW-0158">Chromosome</keyword>
<dbReference type="AlphaFoldDB" id="A0A7I4EIP9"/>
<keyword evidence="8 9" id="KW-0137">Centromere</keyword>
<evidence type="ECO:0000313" key="12">
    <source>
        <dbReference type="Proteomes" id="UP000006727"/>
    </source>
</evidence>
<protein>
    <recommendedName>
        <fullName evidence="9">Kinetochore protein SPC25</fullName>
    </recommendedName>
</protein>
<dbReference type="PANTHER" id="PTHR14281">
    <property type="entry name" value="KINETOCHORE PROTEIN SPC25-RELATED"/>
    <property type="match status" value="1"/>
</dbReference>
<dbReference type="InterPro" id="IPR013255">
    <property type="entry name" value="Spc25_C"/>
</dbReference>
<dbReference type="EnsemblPlants" id="Pp3c8_1270V3.4">
    <property type="protein sequence ID" value="Pp3c8_1270V3.4"/>
    <property type="gene ID" value="Pp3c8_1270"/>
</dbReference>
<keyword evidence="5 9" id="KW-0498">Mitosis</keyword>
<organism evidence="11 12">
    <name type="scientific">Physcomitrium patens</name>
    <name type="common">Spreading-leaved earth moss</name>
    <name type="synonym">Physcomitrella patens</name>
    <dbReference type="NCBI Taxonomy" id="3218"/>
    <lineage>
        <taxon>Eukaryota</taxon>
        <taxon>Viridiplantae</taxon>
        <taxon>Streptophyta</taxon>
        <taxon>Embryophyta</taxon>
        <taxon>Bryophyta</taxon>
        <taxon>Bryophytina</taxon>
        <taxon>Bryopsida</taxon>
        <taxon>Funariidae</taxon>
        <taxon>Funariales</taxon>
        <taxon>Funariaceae</taxon>
        <taxon>Physcomitrium</taxon>
    </lineage>
</organism>
<comment type="subcellular location">
    <subcellularLocation>
        <location evidence="1">Chromosome</location>
        <location evidence="1">Centromere</location>
    </subcellularLocation>
    <subcellularLocation>
        <location evidence="9">Nucleus</location>
    </subcellularLocation>
    <subcellularLocation>
        <location evidence="9">Chromosome</location>
        <location evidence="9">Centromere</location>
        <location evidence="9">Kinetochore</location>
    </subcellularLocation>
</comment>
<evidence type="ECO:0000256" key="5">
    <source>
        <dbReference type="ARBA" id="ARBA00022776"/>
    </source>
</evidence>
<evidence type="ECO:0000256" key="8">
    <source>
        <dbReference type="ARBA" id="ARBA00023328"/>
    </source>
</evidence>
<comment type="function">
    <text evidence="9">Acts as a component of the essential kinetochore-associated NDC80 complex, which is required for chromosome segregation and spindle checkpoint activity.</text>
</comment>
<dbReference type="Gramene" id="Pp3c8_1270V3.4">
    <property type="protein sequence ID" value="Pp3c8_1270V3.4"/>
    <property type="gene ID" value="Pp3c8_1270"/>
</dbReference>
<dbReference type="GO" id="GO:0051301">
    <property type="term" value="P:cell division"/>
    <property type="evidence" value="ECO:0007669"/>
    <property type="project" value="UniProtKB-UniRule"/>
</dbReference>
<sequence>LLQLLPPFGPLRKVFAIEPGESTSKSEIVIWRRQTEQGFFSDAAIGSSHMCRLFQCDAIILKKYCTFVAENAKEVMDRFKTLDAEDHFIRKVRDTQQEELLKCEQQTNEIYKNLEDLHEHTSKLFQLKADREALISKCMSDITDKLNHRKQKVKALHEATGWYKRLLSLRCEYSDAVKFIFTNVDPRDPDRVFSFSIRLDKSTSSWTMVECKPRMEAAASFVESLNKNNELSRFVRSMRREFEVVAVRSRYLVK</sequence>
<reference evidence="11" key="3">
    <citation type="submission" date="2020-12" db="UniProtKB">
        <authorList>
            <consortium name="EnsemblPlants"/>
        </authorList>
    </citation>
    <scope>IDENTIFICATION</scope>
</reference>
<dbReference type="Pfam" id="PF08234">
    <property type="entry name" value="Spindle_Spc25"/>
    <property type="match status" value="1"/>
</dbReference>
<evidence type="ECO:0000256" key="1">
    <source>
        <dbReference type="ARBA" id="ARBA00004584"/>
    </source>
</evidence>
<keyword evidence="9" id="KW-0539">Nucleus</keyword>
<dbReference type="FunFam" id="3.30.457.50:FF:000001">
    <property type="entry name" value="Probable kinetochore protein spc25"/>
    <property type="match status" value="1"/>
</dbReference>
<feature type="domain" description="Chromosome segregation protein Spc25 C-terminal" evidence="10">
    <location>
        <begin position="175"/>
        <end position="242"/>
    </location>
</feature>
<dbReference type="FunCoup" id="A0A7I4EIP9">
    <property type="interactions" value="656"/>
</dbReference>
<keyword evidence="9" id="KW-0995">Kinetochore</keyword>
<comment type="similarity">
    <text evidence="2 9">Belongs to the SPC25 family.</text>
</comment>
<comment type="subunit">
    <text evidence="9">Component of the NDC80 complex.</text>
</comment>
<dbReference type="Gene3D" id="3.30.457.50">
    <property type="entry name" value="Chromosome segregation protein Spc25"/>
    <property type="match status" value="1"/>
</dbReference>
<dbReference type="InterPro" id="IPR045143">
    <property type="entry name" value="Spc25"/>
</dbReference>
<evidence type="ECO:0000256" key="2">
    <source>
        <dbReference type="ARBA" id="ARBA00006379"/>
    </source>
</evidence>
<keyword evidence="7 9" id="KW-0131">Cell cycle</keyword>
<keyword evidence="12" id="KW-1185">Reference proteome</keyword>
<reference evidence="11 12" key="1">
    <citation type="journal article" date="2008" name="Science">
        <title>The Physcomitrella genome reveals evolutionary insights into the conquest of land by plants.</title>
        <authorList>
            <person name="Rensing S."/>
            <person name="Lang D."/>
            <person name="Zimmer A."/>
            <person name="Terry A."/>
            <person name="Salamov A."/>
            <person name="Shapiro H."/>
            <person name="Nishiyama T."/>
            <person name="Perroud P.-F."/>
            <person name="Lindquist E."/>
            <person name="Kamisugi Y."/>
            <person name="Tanahashi T."/>
            <person name="Sakakibara K."/>
            <person name="Fujita T."/>
            <person name="Oishi K."/>
            <person name="Shin-I T."/>
            <person name="Kuroki Y."/>
            <person name="Toyoda A."/>
            <person name="Suzuki Y."/>
            <person name="Hashimoto A."/>
            <person name="Yamaguchi K."/>
            <person name="Sugano A."/>
            <person name="Kohara Y."/>
            <person name="Fujiyama A."/>
            <person name="Anterola A."/>
            <person name="Aoki S."/>
            <person name="Ashton N."/>
            <person name="Barbazuk W.B."/>
            <person name="Barker E."/>
            <person name="Bennetzen J."/>
            <person name="Bezanilla M."/>
            <person name="Blankenship R."/>
            <person name="Cho S.H."/>
            <person name="Dutcher S."/>
            <person name="Estelle M."/>
            <person name="Fawcett J.A."/>
            <person name="Gundlach H."/>
            <person name="Hanada K."/>
            <person name="Heyl A."/>
            <person name="Hicks K.A."/>
            <person name="Hugh J."/>
            <person name="Lohr M."/>
            <person name="Mayer K."/>
            <person name="Melkozernov A."/>
            <person name="Murata T."/>
            <person name="Nelson D."/>
            <person name="Pils B."/>
            <person name="Prigge M."/>
            <person name="Reiss B."/>
            <person name="Renner T."/>
            <person name="Rombauts S."/>
            <person name="Rushton P."/>
            <person name="Sanderfoot A."/>
            <person name="Schween G."/>
            <person name="Shiu S.-H."/>
            <person name="Stueber K."/>
            <person name="Theodoulou F.L."/>
            <person name="Tu H."/>
            <person name="Van de Peer Y."/>
            <person name="Verrier P.J."/>
            <person name="Waters E."/>
            <person name="Wood A."/>
            <person name="Yang L."/>
            <person name="Cove D."/>
            <person name="Cuming A."/>
            <person name="Hasebe M."/>
            <person name="Lucas S."/>
            <person name="Mishler D.B."/>
            <person name="Reski R."/>
            <person name="Grigoriev I."/>
            <person name="Quatrano R.S."/>
            <person name="Boore J.L."/>
        </authorList>
    </citation>
    <scope>NUCLEOTIDE SEQUENCE [LARGE SCALE GENOMIC DNA]</scope>
    <source>
        <strain evidence="11 12">cv. Gransden 2004</strain>
    </source>
</reference>
<keyword evidence="6" id="KW-0175">Coiled coil</keyword>
<evidence type="ECO:0000256" key="3">
    <source>
        <dbReference type="ARBA" id="ARBA00022454"/>
    </source>
</evidence>
<dbReference type="GO" id="GO:0031262">
    <property type="term" value="C:Ndc80 complex"/>
    <property type="evidence" value="ECO:0000318"/>
    <property type="project" value="GO_Central"/>
</dbReference>
<keyword evidence="4 9" id="KW-0132">Cell division</keyword>
<dbReference type="CDD" id="cd23784">
    <property type="entry name" value="RWD_Spc25"/>
    <property type="match status" value="1"/>
</dbReference>
<dbReference type="EMBL" id="ABEU02000008">
    <property type="status" value="NOT_ANNOTATED_CDS"/>
    <property type="molecule type" value="Genomic_DNA"/>
</dbReference>
<dbReference type="GO" id="GO:0007059">
    <property type="term" value="P:chromosome segregation"/>
    <property type="evidence" value="ECO:0000318"/>
    <property type="project" value="GO_Central"/>
</dbReference>
<name>A0A7I4EIP9_PHYPA</name>
<evidence type="ECO:0000256" key="6">
    <source>
        <dbReference type="ARBA" id="ARBA00023054"/>
    </source>
</evidence>
<dbReference type="Proteomes" id="UP000006727">
    <property type="component" value="Chromosome 8"/>
</dbReference>
<proteinExistence type="inferred from homology"/>
<evidence type="ECO:0000259" key="10">
    <source>
        <dbReference type="Pfam" id="PF08234"/>
    </source>
</evidence>
<reference evidence="11 12" key="2">
    <citation type="journal article" date="2018" name="Plant J.">
        <title>The Physcomitrella patens chromosome-scale assembly reveals moss genome structure and evolution.</title>
        <authorList>
            <person name="Lang D."/>
            <person name="Ullrich K.K."/>
            <person name="Murat F."/>
            <person name="Fuchs J."/>
            <person name="Jenkins J."/>
            <person name="Haas F.B."/>
            <person name="Piednoel M."/>
            <person name="Gundlach H."/>
            <person name="Van Bel M."/>
            <person name="Meyberg R."/>
            <person name="Vives C."/>
            <person name="Morata J."/>
            <person name="Symeonidi A."/>
            <person name="Hiss M."/>
            <person name="Muchero W."/>
            <person name="Kamisugi Y."/>
            <person name="Saleh O."/>
            <person name="Blanc G."/>
            <person name="Decker E.L."/>
            <person name="van Gessel N."/>
            <person name="Grimwood J."/>
            <person name="Hayes R.D."/>
            <person name="Graham S.W."/>
            <person name="Gunter L.E."/>
            <person name="McDaniel S.F."/>
            <person name="Hoernstein S.N.W."/>
            <person name="Larsson A."/>
            <person name="Li F.W."/>
            <person name="Perroud P.F."/>
            <person name="Phillips J."/>
            <person name="Ranjan P."/>
            <person name="Rokshar D.S."/>
            <person name="Rothfels C.J."/>
            <person name="Schneider L."/>
            <person name="Shu S."/>
            <person name="Stevenson D.W."/>
            <person name="Thummler F."/>
            <person name="Tillich M."/>
            <person name="Villarreal Aguilar J.C."/>
            <person name="Widiez T."/>
            <person name="Wong G.K."/>
            <person name="Wymore A."/>
            <person name="Zhang Y."/>
            <person name="Zimmer A.D."/>
            <person name="Quatrano R.S."/>
            <person name="Mayer K.F.X."/>
            <person name="Goodstein D."/>
            <person name="Casacuberta J.M."/>
            <person name="Vandepoele K."/>
            <person name="Reski R."/>
            <person name="Cuming A.C."/>
            <person name="Tuskan G.A."/>
            <person name="Maumus F."/>
            <person name="Salse J."/>
            <person name="Schmutz J."/>
            <person name="Rensing S.A."/>
        </authorList>
    </citation>
    <scope>NUCLEOTIDE SEQUENCE [LARGE SCALE GENOMIC DNA]</scope>
    <source>
        <strain evidence="11 12">cv. Gransden 2004</strain>
    </source>
</reference>